<organism evidence="8 9">
    <name type="scientific">Planoprotostelium fungivorum</name>
    <dbReference type="NCBI Taxonomy" id="1890364"/>
    <lineage>
        <taxon>Eukaryota</taxon>
        <taxon>Amoebozoa</taxon>
        <taxon>Evosea</taxon>
        <taxon>Variosea</taxon>
        <taxon>Cavosteliida</taxon>
        <taxon>Cavosteliaceae</taxon>
        <taxon>Planoprotostelium</taxon>
    </lineage>
</organism>
<reference evidence="8 9" key="1">
    <citation type="journal article" date="2018" name="Genome Biol. Evol.">
        <title>Multiple Roots of Fruiting Body Formation in Amoebozoa.</title>
        <authorList>
            <person name="Hillmann F."/>
            <person name="Forbes G."/>
            <person name="Novohradska S."/>
            <person name="Ferling I."/>
            <person name="Riege K."/>
            <person name="Groth M."/>
            <person name="Westermann M."/>
            <person name="Marz M."/>
            <person name="Spaller T."/>
            <person name="Winckler T."/>
            <person name="Schaap P."/>
            <person name="Glockner G."/>
        </authorList>
    </citation>
    <scope>NUCLEOTIDE SEQUENCE [LARGE SCALE GENOMIC DNA]</scope>
    <source>
        <strain evidence="8 9">Jena</strain>
    </source>
</reference>
<dbReference type="Gene3D" id="2.130.10.10">
    <property type="entry name" value="YVTN repeat-like/Quinoprotein amine dehydrogenase"/>
    <property type="match status" value="1"/>
</dbReference>
<dbReference type="SMART" id="SM00320">
    <property type="entry name" value="WD40"/>
    <property type="match status" value="5"/>
</dbReference>
<dbReference type="CDD" id="cd00051">
    <property type="entry name" value="EFh"/>
    <property type="match status" value="1"/>
</dbReference>
<keyword evidence="4" id="KW-0862">Zinc</keyword>
<feature type="region of interest" description="Disordered" evidence="5">
    <location>
        <begin position="38"/>
        <end position="57"/>
    </location>
</feature>
<name>A0A2P6N4E3_9EUKA</name>
<dbReference type="Pfam" id="PF07064">
    <property type="entry name" value="RIC1"/>
    <property type="match status" value="1"/>
</dbReference>
<evidence type="ECO:0000259" key="7">
    <source>
        <dbReference type="PROSITE" id="PS50222"/>
    </source>
</evidence>
<dbReference type="SUPFAM" id="SSF57850">
    <property type="entry name" value="RING/U-box"/>
    <property type="match status" value="2"/>
</dbReference>
<dbReference type="PROSITE" id="PS00018">
    <property type="entry name" value="EF_HAND_1"/>
    <property type="match status" value="2"/>
</dbReference>
<feature type="domain" description="EF-hand" evidence="7">
    <location>
        <begin position="214"/>
        <end position="249"/>
    </location>
</feature>
<dbReference type="EMBL" id="MDYQ01000207">
    <property type="protein sequence ID" value="PRP78824.1"/>
    <property type="molecule type" value="Genomic_DNA"/>
</dbReference>
<dbReference type="STRING" id="1890364.A0A2P6N4E3"/>
<accession>A0A2P6N4E3</accession>
<dbReference type="PROSITE" id="PS50089">
    <property type="entry name" value="ZF_RING_2"/>
    <property type="match status" value="2"/>
</dbReference>
<evidence type="ECO:0000256" key="4">
    <source>
        <dbReference type="PROSITE-ProRule" id="PRU00175"/>
    </source>
</evidence>
<dbReference type="InterPro" id="IPR015943">
    <property type="entry name" value="WD40/YVTN_repeat-like_dom_sf"/>
</dbReference>
<dbReference type="PANTHER" id="PTHR22746">
    <property type="entry name" value="RAB6A-GEF COMPLEX PARTNER PROTEIN 1"/>
    <property type="match status" value="1"/>
</dbReference>
<feature type="region of interest" description="Disordered" evidence="5">
    <location>
        <begin position="1"/>
        <end position="32"/>
    </location>
</feature>
<dbReference type="GO" id="GO:0006886">
    <property type="term" value="P:intracellular protein transport"/>
    <property type="evidence" value="ECO:0007669"/>
    <property type="project" value="InterPro"/>
</dbReference>
<evidence type="ECO:0000256" key="5">
    <source>
        <dbReference type="SAM" id="MobiDB-lite"/>
    </source>
</evidence>
<feature type="region of interest" description="Disordered" evidence="5">
    <location>
        <begin position="288"/>
        <end position="326"/>
    </location>
</feature>
<gene>
    <name evidence="8" type="ORF">PROFUN_00997</name>
</gene>
<feature type="domain" description="RING-type" evidence="6">
    <location>
        <begin position="418"/>
        <end position="461"/>
    </location>
</feature>
<feature type="compositionally biased region" description="Low complexity" evidence="5">
    <location>
        <begin position="310"/>
        <end position="323"/>
    </location>
</feature>
<dbReference type="FunCoup" id="A0A2P6N4E3">
    <property type="interactions" value="485"/>
</dbReference>
<keyword evidence="4" id="KW-0863">Zinc-finger</keyword>
<evidence type="ECO:0000313" key="8">
    <source>
        <dbReference type="EMBL" id="PRP78824.1"/>
    </source>
</evidence>
<dbReference type="Gene3D" id="1.10.238.10">
    <property type="entry name" value="EF-hand"/>
    <property type="match status" value="1"/>
</dbReference>
<evidence type="ECO:0000256" key="2">
    <source>
        <dbReference type="ARBA" id="ARBA00022837"/>
    </source>
</evidence>
<protein>
    <submittedName>
        <fullName evidence="8">Uncharacterized protein</fullName>
    </submittedName>
</protein>
<sequence>MSQTPPHSAKTKGRNSRPRTTNRTPKTKEKQVIYLTEVGLSEPTLPDEEEASDGAPSISELKHSLRLATRTIQHLTESEDLARKKLVELDARISCMQCGLSYRDTIVYPCGHPSICNSCIANTVVCPLCKAEITETKKRTHSPAEVEILLALLNKKHLQDQALLAAMKPPTEEEMRRFKLEEVFSHFDKDDSGYIEKEELRSFMRVFIYRGLEIGEQELAAGLEIVDSNGDGFVSPEEFINFMSSLTNNMNSKDFDNAVTAVAITAYRIRTSANGVENWTGFRVSATRARRTRSIPPEDMGNSHTKRRSNSVSTSASSTSSNAFIYHPPRRHRRSTWGHKDEIQGDENIIKHLEGVASAEQICLLINLQNRELTPEDYDTLLVLDSTVQRRGTLSTREMKKMARKNSTILKKSDGRECSICLCDMEEGEEVLRLPSCTHEFHRQCISTWLTDSAGRCPCDNLPPCTFEFSKLKIGSLTLSFVVRNSNKIKIVDTQEELQLSPGVYHITSSYVPHMYFCIGWPCTLSSGTNTLDIELVLFDHAGLFLAAASRNQLFIWSAGQNRVLLGFYEKGPAAIESDGSFRHLLWNADSSILAAITTKGMIQFYTVTRTTDDLSEFHFDTEHHFIHLASTRTVRIELKSSHSLAAVCMTAVHDEIILGSRDGNIHRISWDGIILESLDLRTVPFSHITVTSQSTSNGDNLPPGRVVRSSSGSLLKMVSPVDHPSAAASFLQYNSILNVMGIVLENGTAGVLQLTGKPLSHLRGYAFGVTRAVCLSINSKHHLAAVGCSDGEIHLFHLVGIKYTRTFSLQPWGITEDHTGGVSSVQWTPDNCCLAVGWKRRGLSVWSLYGCRLMCTIPQLEGARTSSRNDMMHSFTNFSINSATHKEPLRDGVKSLSWGPGGYHLVTAGVKQNTLLQFHFVKSLSTSTTLNGCERIMLVGEDRLLLLSYKGKELDDIKWRHLQIPNMYLLDNWPIRKVEMNREGTQIAVAGQRGVTLYNDLNKRWKIFGDRDQERSIECACLSWYKDIVIIASLATGNKVKPEENPQYELLFYPRSHLDASTLLLRFSLPLNRTPLFMDCNDTYLIVFTSHSFFYEYAIHPQTDNSGKIKSIKLSLMSQVSMASSIITSPLSFTLLPSIDSKSISSARGLVLQSSGTLMLADMGDNTQITLSPSVEQFWMSDSAQPNDSSSELGNTLWAYGALGLQVWFPFVSTQLETMNVQSTKIMNRDTSLEFDLEVYPIGFLSELGIIVGLTQYVDYSFGTEHPNFDLKIKIHPFLHSILRHLISKQDEEKAFEIAINFSTIPHFSHSLELLLHETLDDEKVDNVNLKTTEDLKRVVTFLSRFPHYPEVVARCARKTDPAIWRQLFSIVGSPKILFDNLVMAASYLRILQYIEGHRESRLCALKLLEESLSVDDLELASDLMRFLQPSEDMWGEPKVEENNGDKSSGELGITPDDQEYYLQELLLARYARKLLYQQKLKQLLHFSRRIGHDLRTWLAREKRRAAVTENQETALAMVHIQFNIPYPKHAEPPTSVRLLSPVMTGGGDELPPENPLDSLRFLLGEMTAAGCQEWCLILATVLMDIPIIMTLLRDGVHLWKPYQKMLQSQTCEGYRELLEFVTSNLQLPEQQLTSPIL</sequence>
<feature type="compositionally biased region" description="Basic and acidic residues" evidence="5">
    <location>
        <begin position="1437"/>
        <end position="1450"/>
    </location>
</feature>
<dbReference type="InterPro" id="IPR040096">
    <property type="entry name" value="Ric1"/>
</dbReference>
<dbReference type="InterPro" id="IPR036322">
    <property type="entry name" value="WD40_repeat_dom_sf"/>
</dbReference>
<dbReference type="SUPFAM" id="SSF47473">
    <property type="entry name" value="EF-hand"/>
    <property type="match status" value="1"/>
</dbReference>
<dbReference type="GO" id="GO:0008270">
    <property type="term" value="F:zinc ion binding"/>
    <property type="evidence" value="ECO:0007669"/>
    <property type="project" value="UniProtKB-KW"/>
</dbReference>
<dbReference type="Gene3D" id="3.30.40.10">
    <property type="entry name" value="Zinc/RING finger domain, C3HC4 (zinc finger)"/>
    <property type="match status" value="2"/>
</dbReference>
<dbReference type="PANTHER" id="PTHR22746:SF10">
    <property type="entry name" value="GUANINE NUCLEOTIDE EXCHANGE FACTOR SUBUNIT RIC1"/>
    <property type="match status" value="1"/>
</dbReference>
<dbReference type="InterPro" id="IPR011992">
    <property type="entry name" value="EF-hand-dom_pair"/>
</dbReference>
<evidence type="ECO:0000256" key="1">
    <source>
        <dbReference type="ARBA" id="ARBA00004370"/>
    </source>
</evidence>
<dbReference type="GO" id="GO:0042147">
    <property type="term" value="P:retrograde transport, endosome to Golgi"/>
    <property type="evidence" value="ECO:0007669"/>
    <property type="project" value="TreeGrafter"/>
</dbReference>
<dbReference type="InterPro" id="IPR002048">
    <property type="entry name" value="EF_hand_dom"/>
</dbReference>
<dbReference type="PROSITE" id="PS50222">
    <property type="entry name" value="EF_HAND_2"/>
    <property type="match status" value="2"/>
</dbReference>
<dbReference type="InterPro" id="IPR001680">
    <property type="entry name" value="WD40_rpt"/>
</dbReference>
<keyword evidence="2" id="KW-0106">Calcium</keyword>
<evidence type="ECO:0000313" key="9">
    <source>
        <dbReference type="Proteomes" id="UP000241769"/>
    </source>
</evidence>
<dbReference type="GO" id="GO:0005509">
    <property type="term" value="F:calcium ion binding"/>
    <property type="evidence" value="ECO:0007669"/>
    <property type="project" value="InterPro"/>
</dbReference>
<dbReference type="GO" id="GO:0005829">
    <property type="term" value="C:cytosol"/>
    <property type="evidence" value="ECO:0007669"/>
    <property type="project" value="TreeGrafter"/>
</dbReference>
<dbReference type="SUPFAM" id="SSF50978">
    <property type="entry name" value="WD40 repeat-like"/>
    <property type="match status" value="1"/>
</dbReference>
<comment type="caution">
    <text evidence="8">The sequence shown here is derived from an EMBL/GenBank/DDBJ whole genome shotgun (WGS) entry which is preliminary data.</text>
</comment>
<evidence type="ECO:0000256" key="3">
    <source>
        <dbReference type="ARBA" id="ARBA00023136"/>
    </source>
</evidence>
<dbReference type="InterPro" id="IPR013083">
    <property type="entry name" value="Znf_RING/FYVE/PHD"/>
</dbReference>
<feature type="domain" description="EF-hand" evidence="7">
    <location>
        <begin position="175"/>
        <end position="210"/>
    </location>
</feature>
<keyword evidence="3" id="KW-0472">Membrane</keyword>
<feature type="domain" description="RING-type" evidence="6">
    <location>
        <begin position="95"/>
        <end position="130"/>
    </location>
</feature>
<comment type="subcellular location">
    <subcellularLocation>
        <location evidence="1">Membrane</location>
    </subcellularLocation>
</comment>
<dbReference type="SMART" id="SM00184">
    <property type="entry name" value="RING"/>
    <property type="match status" value="2"/>
</dbReference>
<dbReference type="OrthoDB" id="10254560at2759"/>
<dbReference type="GO" id="GO:0034066">
    <property type="term" value="C:Ric1-Rgp1 guanyl-nucleotide exchange factor complex"/>
    <property type="evidence" value="ECO:0007669"/>
    <property type="project" value="InterPro"/>
</dbReference>
<dbReference type="Pfam" id="PF25440">
    <property type="entry name" value="Beta-prop_RIC1_2nd"/>
    <property type="match status" value="1"/>
</dbReference>
<dbReference type="GO" id="GO:0000139">
    <property type="term" value="C:Golgi membrane"/>
    <property type="evidence" value="ECO:0007669"/>
    <property type="project" value="TreeGrafter"/>
</dbReference>
<dbReference type="Pfam" id="PF13639">
    <property type="entry name" value="zf-RING_2"/>
    <property type="match status" value="1"/>
</dbReference>
<keyword evidence="9" id="KW-1185">Reference proteome</keyword>
<feature type="region of interest" description="Disordered" evidence="5">
    <location>
        <begin position="1436"/>
        <end position="1455"/>
    </location>
</feature>
<dbReference type="InterPro" id="IPR018247">
    <property type="entry name" value="EF_Hand_1_Ca_BS"/>
</dbReference>
<proteinExistence type="predicted"/>
<dbReference type="SMART" id="SM00054">
    <property type="entry name" value="EFh"/>
    <property type="match status" value="2"/>
</dbReference>
<dbReference type="InterPro" id="IPR001841">
    <property type="entry name" value="Znf_RING"/>
</dbReference>
<dbReference type="Pfam" id="PF13499">
    <property type="entry name" value="EF-hand_7"/>
    <property type="match status" value="1"/>
</dbReference>
<dbReference type="Pfam" id="PF13920">
    <property type="entry name" value="zf-C3HC4_3"/>
    <property type="match status" value="1"/>
</dbReference>
<dbReference type="InParanoid" id="A0A2P6N4E3"/>
<keyword evidence="4" id="KW-0479">Metal-binding</keyword>
<dbReference type="Proteomes" id="UP000241769">
    <property type="component" value="Unassembled WGS sequence"/>
</dbReference>
<dbReference type="InterPro" id="IPR009771">
    <property type="entry name" value="RIC1_C"/>
</dbReference>
<evidence type="ECO:0000259" key="6">
    <source>
        <dbReference type="PROSITE" id="PS50089"/>
    </source>
</evidence>